<sequence length="55" mass="6081">MNAAYGSFLEGLLVIYMDDLVADAAGERYNVNWTRVSPMVMSVHDNIKGHILPGK</sequence>
<gene>
    <name evidence="1" type="ordered locus">mru_0725</name>
</gene>
<dbReference type="KEGG" id="mru:mru_0725"/>
<dbReference type="PATRIC" id="fig|634498.28.peg.728"/>
<organism evidence="1 2">
    <name type="scientific">Methanobrevibacter ruminantium (strain ATCC 35063 / DSM 1093 / JCM 13430 / OCM 146 / M1)</name>
    <name type="common">Methanobacterium ruminantium</name>
    <dbReference type="NCBI Taxonomy" id="634498"/>
    <lineage>
        <taxon>Archaea</taxon>
        <taxon>Methanobacteriati</taxon>
        <taxon>Methanobacteriota</taxon>
        <taxon>Methanomada group</taxon>
        <taxon>Methanobacteria</taxon>
        <taxon>Methanobacteriales</taxon>
        <taxon>Methanobacteriaceae</taxon>
        <taxon>Methanobrevibacter</taxon>
    </lineage>
</organism>
<keyword evidence="2" id="KW-1185">Reference proteome</keyword>
<evidence type="ECO:0000313" key="1">
    <source>
        <dbReference type="EMBL" id="ADC46576.1"/>
    </source>
</evidence>
<name>D3E215_METRM</name>
<protein>
    <submittedName>
        <fullName evidence="1">Uncharacterized protein</fullName>
    </submittedName>
</protein>
<dbReference type="HOGENOM" id="CLU_3021028_0_0_2"/>
<dbReference type="eggNOG" id="arCOG14783">
    <property type="taxonomic scope" value="Archaea"/>
</dbReference>
<reference evidence="1 2" key="1">
    <citation type="journal article" date="2010" name="PLoS ONE">
        <title>The genome sequence of the rumen methanogen Methanobrevibacter ruminantium reveals new possibilities for controlling ruminant methane emissions.</title>
        <authorList>
            <person name="Leahy S.C."/>
            <person name="Kelly W.J."/>
            <person name="Altermann E."/>
            <person name="Ronimus R.S."/>
            <person name="Yeoman C.J."/>
            <person name="Pacheco D.M."/>
            <person name="Li D."/>
            <person name="Kong Z."/>
            <person name="McTavish S."/>
            <person name="Sang C."/>
            <person name="Lambie S.C."/>
            <person name="Janssen P.H."/>
            <person name="Dey D."/>
            <person name="Attwood G.T."/>
        </authorList>
    </citation>
    <scope>NUCLEOTIDE SEQUENCE [LARGE SCALE GENOMIC DNA]</scope>
    <source>
        <strain evidence="2">ATCC 35063 / DSM 1093 / JCM 13430 / OCM 146 / M1</strain>
    </source>
</reference>
<accession>D3E215</accession>
<evidence type="ECO:0000313" key="2">
    <source>
        <dbReference type="Proteomes" id="UP000008680"/>
    </source>
</evidence>
<dbReference type="Proteomes" id="UP000008680">
    <property type="component" value="Chromosome"/>
</dbReference>
<proteinExistence type="predicted"/>
<dbReference type="EMBL" id="CP001719">
    <property type="protein sequence ID" value="ADC46576.1"/>
    <property type="molecule type" value="Genomic_DNA"/>
</dbReference>
<dbReference type="AlphaFoldDB" id="D3E215"/>